<dbReference type="OrthoDB" id="9895503at2759"/>
<keyword evidence="8" id="KW-0805">Transcription regulation</keyword>
<name>A0A2S2QM08_9HEMI</name>
<dbReference type="InterPro" id="IPR001737">
    <property type="entry name" value="KsgA/Erm"/>
</dbReference>
<accession>A0A2S2QM08</accession>
<dbReference type="GO" id="GO:0005759">
    <property type="term" value="C:mitochondrial matrix"/>
    <property type="evidence" value="ECO:0007669"/>
    <property type="project" value="TreeGrafter"/>
</dbReference>
<dbReference type="PANTHER" id="PTHR11727:SF13">
    <property type="entry name" value="DIMETHYLADENOSINE TRANSFERASE 2, MITOCHONDRIAL"/>
    <property type="match status" value="1"/>
</dbReference>
<keyword evidence="14" id="KW-1185">Reference proteome</keyword>
<dbReference type="EMBL" id="GGMS01008989">
    <property type="protein sequence ID" value="MBY78192.1"/>
    <property type="molecule type" value="Transcribed_RNA"/>
</dbReference>
<dbReference type="PANTHER" id="PTHR11727">
    <property type="entry name" value="DIMETHYLADENOSINE TRANSFERASE"/>
    <property type="match status" value="1"/>
</dbReference>
<evidence type="ECO:0000256" key="6">
    <source>
        <dbReference type="ARBA" id="ARBA00022884"/>
    </source>
</evidence>
<dbReference type="Gene3D" id="3.40.50.150">
    <property type="entry name" value="Vaccinia Virus protein VP39"/>
    <property type="match status" value="1"/>
</dbReference>
<evidence type="ECO:0000256" key="8">
    <source>
        <dbReference type="ARBA" id="ARBA00023015"/>
    </source>
</evidence>
<evidence type="ECO:0000256" key="2">
    <source>
        <dbReference type="ARBA" id="ARBA00022552"/>
    </source>
</evidence>
<keyword evidence="4 11" id="KW-0808">Transferase</keyword>
<reference evidence="13" key="1">
    <citation type="submission" date="2018-04" db="EMBL/GenBank/DDBJ databases">
        <title>Transcriptome assembly of Sipha flava.</title>
        <authorList>
            <person name="Scully E.D."/>
            <person name="Geib S.M."/>
            <person name="Palmer N.A."/>
            <person name="Koch K."/>
            <person name="Bradshaw J."/>
            <person name="Heng-Moss T."/>
            <person name="Sarath G."/>
        </authorList>
    </citation>
    <scope>NUCLEOTIDE SEQUENCE</scope>
</reference>
<reference evidence="15" key="2">
    <citation type="submission" date="2025-04" db="UniProtKB">
        <authorList>
            <consortium name="RefSeq"/>
        </authorList>
    </citation>
    <scope>IDENTIFICATION</scope>
    <source>
        <tissue evidence="15">Whole body</tissue>
    </source>
</reference>
<evidence type="ECO:0000256" key="1">
    <source>
        <dbReference type="ARBA" id="ARBA00004173"/>
    </source>
</evidence>
<feature type="binding site" evidence="11">
    <location>
        <position position="179"/>
    </location>
    <ligand>
        <name>S-adenosyl-L-methionine</name>
        <dbReference type="ChEBI" id="CHEBI:59789"/>
    </ligand>
</feature>
<dbReference type="GO" id="GO:0006391">
    <property type="term" value="P:transcription initiation at mitochondrial promoter"/>
    <property type="evidence" value="ECO:0007669"/>
    <property type="project" value="TreeGrafter"/>
</dbReference>
<keyword evidence="9" id="KW-0496">Mitochondrion</keyword>
<dbReference type="InterPro" id="IPR029063">
    <property type="entry name" value="SAM-dependent_MTases_sf"/>
</dbReference>
<dbReference type="GO" id="GO:0000179">
    <property type="term" value="F:rRNA (adenine-N6,N6-)-dimethyltransferase activity"/>
    <property type="evidence" value="ECO:0007669"/>
    <property type="project" value="UniProtKB-UniRule"/>
</dbReference>
<comment type="subcellular location">
    <subcellularLocation>
        <location evidence="1">Mitochondrion</location>
    </subcellularLocation>
</comment>
<dbReference type="GO" id="GO:0003723">
    <property type="term" value="F:RNA binding"/>
    <property type="evidence" value="ECO:0007669"/>
    <property type="project" value="UniProtKB-UniRule"/>
</dbReference>
<evidence type="ECO:0000256" key="12">
    <source>
        <dbReference type="RuleBase" id="RU362106"/>
    </source>
</evidence>
<dbReference type="AlphaFoldDB" id="A0A2S2QM08"/>
<sequence length="415" mass="48460">MFCKSNIWISSKPSLKWFWRIQWCSSTSKKLNLPNIDGNFSSFKKLKYPESMFVHDYNIAKDISETICTQLIKTYGNKQLELIEVNPGPCLITRHLLENTNYNIIIFENNYNAFVEFFSAIHSVYRNRIHIKHGNLLLLWKLGFQDRMDRGERVSKFLSPIATKQSWNQESPSLKIIAALPNKKFINYLIYSFIFQTGLMTYGRPEFYLLLPPSLFMKCSCKPIVDKKYYKTNTILFQSIFDIKLLKTYPRKAFFPPHSSKSESKNVRFKEIKEADTKYIILAKIVGRQDILEANGLTEDLLKPFWYFVKHHTISRKNFVIPMLEQWIPGCGPHFIAQGYTIFTQFGDLTPPQILKLFLKFISLPEYKDSPFLSSMESRIAKLLPSVQIASEDSVIEQSEHNSSLDLEEFNDKVN</sequence>
<dbReference type="SUPFAM" id="SSF53335">
    <property type="entry name" value="S-adenosyl-L-methionine-dependent methyltransferases"/>
    <property type="match status" value="1"/>
</dbReference>
<dbReference type="PIRSF" id="PIRSF027833">
    <property type="entry name" value="MtTFB2"/>
    <property type="match status" value="1"/>
</dbReference>
<dbReference type="Proteomes" id="UP000694846">
    <property type="component" value="Unplaced"/>
</dbReference>
<keyword evidence="10" id="KW-0804">Transcription</keyword>
<dbReference type="EC" id="2.1.1.-" evidence="12"/>
<evidence type="ECO:0000313" key="13">
    <source>
        <dbReference type="EMBL" id="MBY78192.1"/>
    </source>
</evidence>
<protein>
    <recommendedName>
        <fullName evidence="12">rRNA adenine N(6)-methyltransferase</fullName>
        <ecNumber evidence="12">2.1.1.-</ecNumber>
    </recommendedName>
</protein>
<keyword evidence="2 12" id="KW-0698">rRNA processing</keyword>
<organism evidence="13">
    <name type="scientific">Sipha flava</name>
    <name type="common">yellow sugarcane aphid</name>
    <dbReference type="NCBI Taxonomy" id="143950"/>
    <lineage>
        <taxon>Eukaryota</taxon>
        <taxon>Metazoa</taxon>
        <taxon>Ecdysozoa</taxon>
        <taxon>Arthropoda</taxon>
        <taxon>Hexapoda</taxon>
        <taxon>Insecta</taxon>
        <taxon>Pterygota</taxon>
        <taxon>Neoptera</taxon>
        <taxon>Paraneoptera</taxon>
        <taxon>Hemiptera</taxon>
        <taxon>Sternorrhyncha</taxon>
        <taxon>Aphidomorpha</taxon>
        <taxon>Aphidoidea</taxon>
        <taxon>Aphididae</taxon>
        <taxon>Sipha</taxon>
    </lineage>
</organism>
<evidence type="ECO:0000256" key="10">
    <source>
        <dbReference type="ARBA" id="ARBA00023163"/>
    </source>
</evidence>
<evidence type="ECO:0000256" key="11">
    <source>
        <dbReference type="PROSITE-ProRule" id="PRU01026"/>
    </source>
</evidence>
<comment type="caution">
    <text evidence="11">Lacks conserved residue(s) required for the propagation of feature annotation.</text>
</comment>
<keyword evidence="7" id="KW-0809">Transit peptide</keyword>
<evidence type="ECO:0000313" key="15">
    <source>
        <dbReference type="RefSeq" id="XP_025407129.1"/>
    </source>
</evidence>
<evidence type="ECO:0000256" key="5">
    <source>
        <dbReference type="ARBA" id="ARBA00022691"/>
    </source>
</evidence>
<evidence type="ECO:0000256" key="7">
    <source>
        <dbReference type="ARBA" id="ARBA00022946"/>
    </source>
</evidence>
<keyword evidence="5 11" id="KW-0949">S-adenosyl-L-methionine</keyword>
<keyword evidence="3 11" id="KW-0489">Methyltransferase</keyword>
<dbReference type="GO" id="GO:0034246">
    <property type="term" value="F:mitochondrial transcription factor activity"/>
    <property type="evidence" value="ECO:0007669"/>
    <property type="project" value="TreeGrafter"/>
</dbReference>
<feature type="binding site" evidence="11">
    <location>
        <position position="54"/>
    </location>
    <ligand>
        <name>S-adenosyl-L-methionine</name>
        <dbReference type="ChEBI" id="CHEBI:59789"/>
    </ligand>
</feature>
<dbReference type="PROSITE" id="PS51689">
    <property type="entry name" value="SAM_RNA_A_N6_MT"/>
    <property type="match status" value="1"/>
</dbReference>
<gene>
    <name evidence="13" type="primary">mtTFB2</name>
    <name evidence="15" type="synonym">LOC112681082</name>
    <name evidence="13" type="ORF">g.178090</name>
</gene>
<evidence type="ECO:0000256" key="3">
    <source>
        <dbReference type="ARBA" id="ARBA00022603"/>
    </source>
</evidence>
<dbReference type="RefSeq" id="XP_025407129.1">
    <property type="nucleotide sequence ID" value="XM_025551344.1"/>
</dbReference>
<dbReference type="Pfam" id="PF00398">
    <property type="entry name" value="RrnaAD"/>
    <property type="match status" value="1"/>
</dbReference>
<evidence type="ECO:0000313" key="14">
    <source>
        <dbReference type="Proteomes" id="UP000694846"/>
    </source>
</evidence>
<evidence type="ECO:0000256" key="4">
    <source>
        <dbReference type="ARBA" id="ARBA00022679"/>
    </source>
</evidence>
<keyword evidence="6 11" id="KW-0694">RNA-binding</keyword>
<proteinExistence type="inferred from homology"/>
<evidence type="ECO:0000256" key="9">
    <source>
        <dbReference type="ARBA" id="ARBA00023128"/>
    </source>
</evidence>
<comment type="similarity">
    <text evidence="11 12">Belongs to the class I-like SAM-binding methyltransferase superfamily. rRNA adenine N(6)-methyltransferase family.</text>
</comment>